<comment type="caution">
    <text evidence="1">The sequence shown here is derived from an EMBL/GenBank/DDBJ whole genome shotgun (WGS) entry which is preliminary data.</text>
</comment>
<evidence type="ECO:0000313" key="1">
    <source>
        <dbReference type="EMBL" id="KZN59509.1"/>
    </source>
</evidence>
<accession>A0A167IGQ6</accession>
<organism evidence="1 2">
    <name type="scientific">Pseudoalteromonas luteoviolacea CPMOR-1</name>
    <dbReference type="NCBI Taxonomy" id="1365248"/>
    <lineage>
        <taxon>Bacteria</taxon>
        <taxon>Pseudomonadati</taxon>
        <taxon>Pseudomonadota</taxon>
        <taxon>Gammaproteobacteria</taxon>
        <taxon>Alteromonadales</taxon>
        <taxon>Pseudoalteromonadaceae</taxon>
        <taxon>Pseudoalteromonas</taxon>
    </lineage>
</organism>
<dbReference type="AlphaFoldDB" id="A0A167IGQ6"/>
<dbReference type="Proteomes" id="UP000076486">
    <property type="component" value="Unassembled WGS sequence"/>
</dbReference>
<evidence type="ECO:0000313" key="2">
    <source>
        <dbReference type="Proteomes" id="UP000076486"/>
    </source>
</evidence>
<sequence>MGAIFLRKVSIVQKVYDTAQSAAILFAQGEMSRFN</sequence>
<protein>
    <submittedName>
        <fullName evidence="1">Uncharacterized protein</fullName>
    </submittedName>
</protein>
<dbReference type="EMBL" id="AUYC01000061">
    <property type="protein sequence ID" value="KZN59509.1"/>
    <property type="molecule type" value="Genomic_DNA"/>
</dbReference>
<dbReference type="PATRIC" id="fig|1365248.3.peg.4438"/>
<reference evidence="1 2" key="1">
    <citation type="submission" date="2013-07" db="EMBL/GenBank/DDBJ databases">
        <title>Comparative Genomic and Metabolomic Analysis of Twelve Strains of Pseudoalteromonas luteoviolacea.</title>
        <authorList>
            <person name="Vynne N.G."/>
            <person name="Mansson M."/>
            <person name="Gram L."/>
        </authorList>
    </citation>
    <scope>NUCLEOTIDE SEQUENCE [LARGE SCALE GENOMIC DNA]</scope>
    <source>
        <strain evidence="1 2">CPMOR-1</strain>
    </source>
</reference>
<proteinExistence type="predicted"/>
<name>A0A167IGQ6_9GAMM</name>
<gene>
    <name evidence="1" type="ORF">N473_25965</name>
</gene>